<gene>
    <name evidence="1" type="ORF">UFOVP1387_42</name>
</gene>
<sequence length="153" mass="17586">MMPTFETSTDRSKEDAAAARLAEYWRGDIITSSKYMHHDRQLVENGQRKAIAEIKCRTYSIDYFIDHDYMISAIKVARLQTSAGLHRIVPLIMVSCSDDDFLLDLRDETYRIETRRVNDRATTHAGVVMRDEAMCFFAESRFIPISAVNTLIA</sequence>
<dbReference type="InterPro" id="IPR057104">
    <property type="entry name" value="PDDEXK_14"/>
</dbReference>
<dbReference type="Pfam" id="PF24579">
    <property type="entry name" value="PDDEXK_14"/>
    <property type="match status" value="1"/>
</dbReference>
<dbReference type="EMBL" id="LR797337">
    <property type="protein sequence ID" value="CAB4204108.1"/>
    <property type="molecule type" value="Genomic_DNA"/>
</dbReference>
<name>A0A6J5S6F4_9CAUD</name>
<proteinExistence type="predicted"/>
<evidence type="ECO:0000313" key="1">
    <source>
        <dbReference type="EMBL" id="CAB4204108.1"/>
    </source>
</evidence>
<accession>A0A6J5S6F4</accession>
<reference evidence="1" key="1">
    <citation type="submission" date="2020-05" db="EMBL/GenBank/DDBJ databases">
        <authorList>
            <person name="Chiriac C."/>
            <person name="Salcher M."/>
            <person name="Ghai R."/>
            <person name="Kavagutti S V."/>
        </authorList>
    </citation>
    <scope>NUCLEOTIDE SEQUENCE</scope>
</reference>
<organism evidence="1">
    <name type="scientific">uncultured Caudovirales phage</name>
    <dbReference type="NCBI Taxonomy" id="2100421"/>
    <lineage>
        <taxon>Viruses</taxon>
        <taxon>Duplodnaviria</taxon>
        <taxon>Heunggongvirae</taxon>
        <taxon>Uroviricota</taxon>
        <taxon>Caudoviricetes</taxon>
        <taxon>Peduoviridae</taxon>
        <taxon>Maltschvirus</taxon>
        <taxon>Maltschvirus maltsch</taxon>
    </lineage>
</organism>
<protein>
    <submittedName>
        <fullName evidence="1">Uncharacterized protein</fullName>
    </submittedName>
</protein>